<feature type="disulfide bond" evidence="8">
    <location>
        <begin position="491"/>
        <end position="500"/>
    </location>
</feature>
<feature type="domain" description="EGF-like" evidence="9">
    <location>
        <begin position="597"/>
        <end position="633"/>
    </location>
</feature>
<dbReference type="FunFam" id="2.10.25.10:FF:000122">
    <property type="entry name" value="Protein crumbs homolog 2"/>
    <property type="match status" value="1"/>
</dbReference>
<feature type="domain" description="EGF-like" evidence="9">
    <location>
        <begin position="465"/>
        <end position="501"/>
    </location>
</feature>
<keyword evidence="1" id="KW-0217">Developmental protein</keyword>
<feature type="domain" description="EGF-like" evidence="9">
    <location>
        <begin position="333"/>
        <end position="369"/>
    </location>
</feature>
<organism evidence="10 11">
    <name type="scientific">Owenia fusiformis</name>
    <name type="common">Polychaete worm</name>
    <dbReference type="NCBI Taxonomy" id="6347"/>
    <lineage>
        <taxon>Eukaryota</taxon>
        <taxon>Metazoa</taxon>
        <taxon>Spiralia</taxon>
        <taxon>Lophotrochozoa</taxon>
        <taxon>Annelida</taxon>
        <taxon>Polychaeta</taxon>
        <taxon>Sedentaria</taxon>
        <taxon>Canalipalpata</taxon>
        <taxon>Sabellida</taxon>
        <taxon>Oweniida</taxon>
        <taxon>Oweniidae</taxon>
        <taxon>Owenia</taxon>
    </lineage>
</organism>
<dbReference type="Pfam" id="PF00008">
    <property type="entry name" value="EGF"/>
    <property type="match status" value="2"/>
</dbReference>
<dbReference type="InterPro" id="IPR013032">
    <property type="entry name" value="EGF-like_CS"/>
</dbReference>
<keyword evidence="2 8" id="KW-0245">EGF-like domain</keyword>
<evidence type="ECO:0000259" key="9">
    <source>
        <dbReference type="PROSITE" id="PS50026"/>
    </source>
</evidence>
<gene>
    <name evidence="10" type="ORF">OFUS_LOCUS16278</name>
</gene>
<dbReference type="GO" id="GO:0045197">
    <property type="term" value="P:establishment or maintenance of epithelial cell apical/basal polarity"/>
    <property type="evidence" value="ECO:0007669"/>
    <property type="project" value="TreeGrafter"/>
</dbReference>
<feature type="domain" description="EGF-like" evidence="9">
    <location>
        <begin position="860"/>
        <end position="900"/>
    </location>
</feature>
<dbReference type="PROSITE" id="PS00022">
    <property type="entry name" value="EGF_1"/>
    <property type="match status" value="7"/>
</dbReference>
<comment type="caution">
    <text evidence="10">The sequence shown here is derived from an EMBL/GenBank/DDBJ whole genome shotgun (WGS) entry which is preliminary data.</text>
</comment>
<dbReference type="OrthoDB" id="6155533at2759"/>
<feature type="disulfide bond" evidence="8">
    <location>
        <begin position="359"/>
        <end position="368"/>
    </location>
</feature>
<protein>
    <recommendedName>
        <fullName evidence="9">EGF-like domain-containing protein</fullName>
    </recommendedName>
</protein>
<proteinExistence type="predicted"/>
<dbReference type="Gene3D" id="2.10.25.10">
    <property type="entry name" value="Laminin"/>
    <property type="match status" value="7"/>
</dbReference>
<dbReference type="CDD" id="cd00054">
    <property type="entry name" value="EGF_CA"/>
    <property type="match status" value="5"/>
</dbReference>
<feature type="disulfide bond" evidence="8">
    <location>
        <begin position="128"/>
        <end position="137"/>
    </location>
</feature>
<feature type="disulfide bond" evidence="8">
    <location>
        <begin position="244"/>
        <end position="253"/>
    </location>
</feature>
<dbReference type="InterPro" id="IPR000742">
    <property type="entry name" value="EGF"/>
</dbReference>
<dbReference type="FunFam" id="2.10.25.10:FF:000066">
    <property type="entry name" value="FAT atypical cadherin 4"/>
    <property type="match status" value="3"/>
</dbReference>
<feature type="non-terminal residue" evidence="10">
    <location>
        <position position="1"/>
    </location>
</feature>
<feature type="domain" description="EGF-like" evidence="9">
    <location>
        <begin position="217"/>
        <end position="254"/>
    </location>
</feature>
<dbReference type="PANTHER" id="PTHR24049:SF22">
    <property type="entry name" value="DROSOPHILA CRUMBS HOMOLOG"/>
    <property type="match status" value="1"/>
</dbReference>
<dbReference type="GO" id="GO:0005886">
    <property type="term" value="C:plasma membrane"/>
    <property type="evidence" value="ECO:0007669"/>
    <property type="project" value="TreeGrafter"/>
</dbReference>
<evidence type="ECO:0000256" key="5">
    <source>
        <dbReference type="ARBA" id="ARBA00022782"/>
    </source>
</evidence>
<dbReference type="SMART" id="SM00181">
    <property type="entry name" value="EGF"/>
    <property type="match status" value="17"/>
</dbReference>
<dbReference type="PANTHER" id="PTHR24049">
    <property type="entry name" value="CRUMBS FAMILY MEMBER"/>
    <property type="match status" value="1"/>
</dbReference>
<feature type="domain" description="EGF-like" evidence="9">
    <location>
        <begin position="102"/>
        <end position="138"/>
    </location>
</feature>
<feature type="disulfide bond" evidence="8">
    <location>
        <begin position="755"/>
        <end position="764"/>
    </location>
</feature>
<dbReference type="GO" id="GO:0032991">
    <property type="term" value="C:protein-containing complex"/>
    <property type="evidence" value="ECO:0007669"/>
    <property type="project" value="TreeGrafter"/>
</dbReference>
<evidence type="ECO:0000313" key="10">
    <source>
        <dbReference type="EMBL" id="CAH1791161.1"/>
    </source>
</evidence>
<dbReference type="SMART" id="SM00179">
    <property type="entry name" value="EGF_CA"/>
    <property type="match status" value="7"/>
</dbReference>
<keyword evidence="5" id="KW-0221">Differentiation</keyword>
<evidence type="ECO:0000256" key="1">
    <source>
        <dbReference type="ARBA" id="ARBA00022473"/>
    </source>
</evidence>
<accession>A0A8S4PHW4</accession>
<dbReference type="GO" id="GO:0007157">
    <property type="term" value="P:heterophilic cell-cell adhesion via plasma membrane cell adhesion molecules"/>
    <property type="evidence" value="ECO:0007669"/>
    <property type="project" value="TreeGrafter"/>
</dbReference>
<dbReference type="GO" id="GO:0005509">
    <property type="term" value="F:calcium ion binding"/>
    <property type="evidence" value="ECO:0007669"/>
    <property type="project" value="InterPro"/>
</dbReference>
<dbReference type="InterPro" id="IPR001881">
    <property type="entry name" value="EGF-like_Ca-bd_dom"/>
</dbReference>
<keyword evidence="4" id="KW-0677">Repeat</keyword>
<evidence type="ECO:0000256" key="6">
    <source>
        <dbReference type="ARBA" id="ARBA00023157"/>
    </source>
</evidence>
<comment type="caution">
    <text evidence="8">Lacks conserved residue(s) required for the propagation of feature annotation.</text>
</comment>
<name>A0A8S4PHW4_OWEFU</name>
<evidence type="ECO:0000256" key="7">
    <source>
        <dbReference type="ARBA" id="ARBA00023180"/>
    </source>
</evidence>
<feature type="disulfide bond" evidence="8">
    <location>
        <begin position="890"/>
        <end position="899"/>
    </location>
</feature>
<dbReference type="GO" id="GO:0007154">
    <property type="term" value="P:cell communication"/>
    <property type="evidence" value="ECO:0007669"/>
    <property type="project" value="InterPro"/>
</dbReference>
<keyword evidence="7" id="KW-0325">Glycoprotein</keyword>
<dbReference type="AlphaFoldDB" id="A0A8S4PHW4"/>
<feature type="domain" description="EGF-like" evidence="9">
    <location>
        <begin position="729"/>
        <end position="765"/>
    </location>
</feature>
<evidence type="ECO:0000313" key="11">
    <source>
        <dbReference type="Proteomes" id="UP000749559"/>
    </source>
</evidence>
<dbReference type="InterPro" id="IPR001774">
    <property type="entry name" value="DSL"/>
</dbReference>
<evidence type="ECO:0000256" key="4">
    <source>
        <dbReference type="ARBA" id="ARBA00022737"/>
    </source>
</evidence>
<dbReference type="InterPro" id="IPR051022">
    <property type="entry name" value="Notch_Cell-Fate_Det"/>
</dbReference>
<dbReference type="GO" id="GO:0030154">
    <property type="term" value="P:cell differentiation"/>
    <property type="evidence" value="ECO:0007669"/>
    <property type="project" value="UniProtKB-KW"/>
</dbReference>
<dbReference type="EMBL" id="CAIIXF020000008">
    <property type="protein sequence ID" value="CAH1791161.1"/>
    <property type="molecule type" value="Genomic_DNA"/>
</dbReference>
<sequence>SSARSDGNGHDTCPPNYYGPECQVFCKAEDSCEGGHYTCNATTGAKVCKDGWDLPELNCNLKIIPKPIDEDCPDTGTTCGAGQCHNKSCCCFENWTGPTCDIPIDCSNNQCGNGSTCVTVPDGYQCLCGPHYYGSFCNIYCKPADDCQNGHYTCDSISGAKDCLEGWETPEINCTVRIIPPPLDTECPHEHVCVNGQCHKKSCCCLSGWTGQFCEMPINECLSEPCQNQGTCRKNIGIGYECMCLPNYYGRNCETLCKSANDCIHGHYECNTTTGEKICLDGWALPNINCTLRTVPPIIDPECPENGVCVGGQCHKNQCCCFDQWTGDFCDIRRTSCTSNPCKNDGTCISTDEGYTCICHPEYTGTQCETYDPKCPPNYYNPPACNVYCLAADDCERGHYTCDPNTGAIVCLPGYSSPQNNCKIKTIPPSSDPDCPADSPCGNGRCYRQGCCCNEHYTGPRCIALIDYCLSQPCFNGGICSSMVGSYICTCPRFYTGIHCETYDPQCPPNYYNLPGCNVFCLAADDCNRGHYICNPNTGAKVCLPGYTYPEMECKIKTTPPPTDPDCPRDSPCIHGRCYKGGCCCDEHYTGHRCETYINYCTSQPCFNGGTCNSMVGGFICSCLKDFTGIHCETYQPQCPLNYYNPPACNVHCLAADDCDRGHYTCNPNTGTKVCLDSYTSPDFDCKIKTIPPPVDPDCPRDSPCVYGRCYREGCCCDNYYTGDRCETFIDYCASSPCKNGGTCNPKVGGYTCNCCQNFEGTDCETYIHRCPPGHYGHLCEIFCQPQNDCSGHYTCDCQTGYKKCIVGWMRPEYNCIVKVIPPDSDIECPVRGPCLNGGACFQNRCCCTQNFRGDECEIEKQPCERHECQNGATCLNLTPGLDGIYKCICTPRWTGVYCDIWMLRK</sequence>
<dbReference type="Pfam" id="PF12661">
    <property type="entry name" value="hEGF"/>
    <property type="match status" value="2"/>
</dbReference>
<dbReference type="Proteomes" id="UP000749559">
    <property type="component" value="Unassembled WGS sequence"/>
</dbReference>
<reference evidence="10" key="1">
    <citation type="submission" date="2022-03" db="EMBL/GenBank/DDBJ databases">
        <authorList>
            <person name="Martin C."/>
        </authorList>
    </citation>
    <scope>NUCLEOTIDE SEQUENCE</scope>
</reference>
<evidence type="ECO:0000256" key="8">
    <source>
        <dbReference type="PROSITE-ProRule" id="PRU00076"/>
    </source>
</evidence>
<feature type="disulfide bond" evidence="8">
    <location>
        <begin position="623"/>
        <end position="632"/>
    </location>
</feature>
<keyword evidence="3" id="KW-0732">Signal</keyword>
<keyword evidence="11" id="KW-1185">Reference proteome</keyword>
<evidence type="ECO:0000256" key="3">
    <source>
        <dbReference type="ARBA" id="ARBA00022729"/>
    </source>
</evidence>
<dbReference type="Pfam" id="PF01414">
    <property type="entry name" value="DSL"/>
    <property type="match status" value="4"/>
</dbReference>
<keyword evidence="6 8" id="KW-1015">Disulfide bond</keyword>
<dbReference type="Gene3D" id="2.10.25.140">
    <property type="match status" value="7"/>
</dbReference>
<dbReference type="PROSITE" id="PS50026">
    <property type="entry name" value="EGF_3"/>
    <property type="match status" value="7"/>
</dbReference>
<evidence type="ECO:0000256" key="2">
    <source>
        <dbReference type="ARBA" id="ARBA00022536"/>
    </source>
</evidence>
<dbReference type="SUPFAM" id="SSF57196">
    <property type="entry name" value="EGF/Laminin"/>
    <property type="match status" value="7"/>
</dbReference>